<feature type="transmembrane region" description="Helical" evidence="8">
    <location>
        <begin position="212"/>
        <end position="229"/>
    </location>
</feature>
<reference evidence="9" key="1">
    <citation type="submission" date="2021-06" db="EMBL/GenBank/DDBJ databases">
        <authorList>
            <person name="Kallberg Y."/>
            <person name="Tangrot J."/>
            <person name="Rosling A."/>
        </authorList>
    </citation>
    <scope>NUCLEOTIDE SEQUENCE</scope>
    <source>
        <strain evidence="9">MT106</strain>
    </source>
</reference>
<name>A0A9N8V9L3_9GLOM</name>
<keyword evidence="4 8" id="KW-1133">Transmembrane helix</keyword>
<protein>
    <submittedName>
        <fullName evidence="9">10898_t:CDS:1</fullName>
    </submittedName>
</protein>
<comment type="similarity">
    <text evidence="2">Belongs to the ADIPOR family.</text>
</comment>
<evidence type="ECO:0000256" key="7">
    <source>
        <dbReference type="SAM" id="MobiDB-lite"/>
    </source>
</evidence>
<feature type="binding site" evidence="6">
    <location>
        <position position="247"/>
    </location>
    <ligand>
        <name>Zn(2+)</name>
        <dbReference type="ChEBI" id="CHEBI:29105"/>
    </ligand>
</feature>
<feature type="binding site" evidence="6">
    <location>
        <position position="251"/>
    </location>
    <ligand>
        <name>Zn(2+)</name>
        <dbReference type="ChEBI" id="CHEBI:29105"/>
    </ligand>
</feature>
<keyword evidence="3 8" id="KW-0812">Transmembrane</keyword>
<evidence type="ECO:0000256" key="5">
    <source>
        <dbReference type="ARBA" id="ARBA00023136"/>
    </source>
</evidence>
<feature type="binding site" evidence="6">
    <location>
        <position position="132"/>
    </location>
    <ligand>
        <name>Zn(2+)</name>
        <dbReference type="ChEBI" id="CHEBI:29105"/>
    </ligand>
</feature>
<dbReference type="GO" id="GO:0046872">
    <property type="term" value="F:metal ion binding"/>
    <property type="evidence" value="ECO:0007669"/>
    <property type="project" value="UniProtKB-KW"/>
</dbReference>
<evidence type="ECO:0000256" key="3">
    <source>
        <dbReference type="ARBA" id="ARBA00022692"/>
    </source>
</evidence>
<proteinExistence type="inferred from homology"/>
<evidence type="ECO:0000256" key="8">
    <source>
        <dbReference type="SAM" id="Phobius"/>
    </source>
</evidence>
<dbReference type="EMBL" id="CAJVPL010000057">
    <property type="protein sequence ID" value="CAG8439644.1"/>
    <property type="molecule type" value="Genomic_DNA"/>
</dbReference>
<dbReference type="OrthoDB" id="529367at2759"/>
<evidence type="ECO:0000256" key="2">
    <source>
        <dbReference type="ARBA" id="ARBA00007018"/>
    </source>
</evidence>
<evidence type="ECO:0000313" key="10">
    <source>
        <dbReference type="Proteomes" id="UP000789831"/>
    </source>
</evidence>
<comment type="caution">
    <text evidence="9">The sequence shown here is derived from an EMBL/GenBank/DDBJ whole genome shotgun (WGS) entry which is preliminary data.</text>
</comment>
<feature type="transmembrane region" description="Helical" evidence="8">
    <location>
        <begin position="148"/>
        <end position="168"/>
    </location>
</feature>
<feature type="transmembrane region" description="Helical" evidence="8">
    <location>
        <begin position="111"/>
        <end position="136"/>
    </location>
</feature>
<gene>
    <name evidence="9" type="ORF">AGERDE_LOCUS958</name>
</gene>
<feature type="region of interest" description="Disordered" evidence="7">
    <location>
        <begin position="1"/>
        <end position="25"/>
    </location>
</feature>
<feature type="transmembrane region" description="Helical" evidence="8">
    <location>
        <begin position="249"/>
        <end position="272"/>
    </location>
</feature>
<dbReference type="PANTHER" id="PTHR20855:SF52">
    <property type="entry name" value="ADIPONECTIN RECEPTOR PROTEIN"/>
    <property type="match status" value="1"/>
</dbReference>
<dbReference type="PANTHER" id="PTHR20855">
    <property type="entry name" value="ADIPOR/PROGESTIN RECEPTOR-RELATED"/>
    <property type="match status" value="1"/>
</dbReference>
<keyword evidence="6" id="KW-0479">Metal-binding</keyword>
<accession>A0A9N8V9L3</accession>
<dbReference type="InterPro" id="IPR004254">
    <property type="entry name" value="AdipoR/HlyIII-related"/>
</dbReference>
<evidence type="ECO:0000256" key="4">
    <source>
        <dbReference type="ARBA" id="ARBA00022989"/>
    </source>
</evidence>
<dbReference type="Pfam" id="PF03006">
    <property type="entry name" value="HlyIII"/>
    <property type="match status" value="1"/>
</dbReference>
<dbReference type="GO" id="GO:0006882">
    <property type="term" value="P:intracellular zinc ion homeostasis"/>
    <property type="evidence" value="ECO:0007669"/>
    <property type="project" value="TreeGrafter"/>
</dbReference>
<feature type="transmembrane region" description="Helical" evidence="8">
    <location>
        <begin position="76"/>
        <end position="99"/>
    </location>
</feature>
<feature type="transmembrane region" description="Helical" evidence="8">
    <location>
        <begin position="180"/>
        <end position="200"/>
    </location>
</feature>
<evidence type="ECO:0000256" key="6">
    <source>
        <dbReference type="PIRSR" id="PIRSR604254-1"/>
    </source>
</evidence>
<organism evidence="9 10">
    <name type="scientific">Ambispora gerdemannii</name>
    <dbReference type="NCBI Taxonomy" id="144530"/>
    <lineage>
        <taxon>Eukaryota</taxon>
        <taxon>Fungi</taxon>
        <taxon>Fungi incertae sedis</taxon>
        <taxon>Mucoromycota</taxon>
        <taxon>Glomeromycotina</taxon>
        <taxon>Glomeromycetes</taxon>
        <taxon>Archaeosporales</taxon>
        <taxon>Ambisporaceae</taxon>
        <taxon>Ambispora</taxon>
    </lineage>
</organism>
<keyword evidence="5 8" id="KW-0472">Membrane</keyword>
<keyword evidence="6" id="KW-0862">Zinc</keyword>
<comment type="subcellular location">
    <subcellularLocation>
        <location evidence="1">Membrane</location>
        <topology evidence="1">Multi-pass membrane protein</topology>
    </subcellularLocation>
</comment>
<keyword evidence="10" id="KW-1185">Reference proteome</keyword>
<sequence length="289" mass="32740">MSNSKRSSSETTLQEETLSISPNSAGNKQEVNAAVEPCLPLTCNFADLPSWLQDNRDILRGYRRPTFSYIKCAKSLLYLHNETGTIAFIVIAFTTYFSTLSNTSSVKWWDFLVFYCFLAGAMACLSLSSLFHTFCCHSEKVCADWNRCDYIGIVALIVSIVVAIAPTFRSPEFRWFRTGLFLSMGLSAIFPIAHAIALYGFHLSFDVISLKYMLVMGLFYVAGAVIYGFRVPERWFPGKFDIWGSSHQIFHVFVVSAALVHYHGVMSAMSYWHERNHECKVDIQSMRPS</sequence>
<dbReference type="GO" id="GO:0038023">
    <property type="term" value="F:signaling receptor activity"/>
    <property type="evidence" value="ECO:0007669"/>
    <property type="project" value="TreeGrafter"/>
</dbReference>
<dbReference type="AlphaFoldDB" id="A0A9N8V9L3"/>
<evidence type="ECO:0000313" key="9">
    <source>
        <dbReference type="EMBL" id="CAG8439644.1"/>
    </source>
</evidence>
<dbReference type="Proteomes" id="UP000789831">
    <property type="component" value="Unassembled WGS sequence"/>
</dbReference>
<dbReference type="GO" id="GO:0016020">
    <property type="term" value="C:membrane"/>
    <property type="evidence" value="ECO:0007669"/>
    <property type="project" value="UniProtKB-SubCell"/>
</dbReference>
<evidence type="ECO:0000256" key="1">
    <source>
        <dbReference type="ARBA" id="ARBA00004141"/>
    </source>
</evidence>